<protein>
    <recommendedName>
        <fullName evidence="1">Solute-binding protein family 3/N-terminal domain-containing protein</fullName>
    </recommendedName>
</protein>
<dbReference type="Proteomes" id="UP001156601">
    <property type="component" value="Unassembled WGS sequence"/>
</dbReference>
<organism evidence="2 3">
    <name type="scientific">Agaribacter marinus</name>
    <dbReference type="NCBI Taxonomy" id="1431249"/>
    <lineage>
        <taxon>Bacteria</taxon>
        <taxon>Pseudomonadati</taxon>
        <taxon>Pseudomonadota</taxon>
        <taxon>Gammaproteobacteria</taxon>
        <taxon>Alteromonadales</taxon>
        <taxon>Alteromonadaceae</taxon>
        <taxon>Agaribacter</taxon>
    </lineage>
</organism>
<gene>
    <name evidence="2" type="ORF">GCM10007852_30900</name>
</gene>
<evidence type="ECO:0000313" key="3">
    <source>
        <dbReference type="Proteomes" id="UP001156601"/>
    </source>
</evidence>
<evidence type="ECO:0000313" key="2">
    <source>
        <dbReference type="EMBL" id="GLR72182.1"/>
    </source>
</evidence>
<comment type="caution">
    <text evidence="2">The sequence shown here is derived from an EMBL/GenBank/DDBJ whole genome shotgun (WGS) entry which is preliminary data.</text>
</comment>
<dbReference type="Pfam" id="PF00497">
    <property type="entry name" value="SBP_bac_3"/>
    <property type="match status" value="1"/>
</dbReference>
<proteinExistence type="predicted"/>
<feature type="domain" description="Solute-binding protein family 3/N-terminal" evidence="1">
    <location>
        <begin position="18"/>
        <end position="229"/>
    </location>
</feature>
<dbReference type="InterPro" id="IPR001638">
    <property type="entry name" value="Solute-binding_3/MltF_N"/>
</dbReference>
<name>A0AA37WJI7_9ALTE</name>
<dbReference type="EMBL" id="BSOT01000007">
    <property type="protein sequence ID" value="GLR72182.1"/>
    <property type="molecule type" value="Genomic_DNA"/>
</dbReference>
<dbReference type="SUPFAM" id="SSF53850">
    <property type="entry name" value="Periplasmic binding protein-like II"/>
    <property type="match status" value="1"/>
</dbReference>
<sequence length="232" mass="26524">MLGFWGLAEAKTLVLSSDDGPPHMIKESSSGIDIDITREILQALGYDVSVRFSSLARGKSDVELGNVDAVTPTFFEKDREGFYVSKPIVDYRPTVFTLKHENHKIGHILDLIGHRVVTFQGAKGYFGSDFVKVSKNTVYKEHYDMGIFPDLLKRGRYSVVVVDYYIFYYFYRLKDKNRDASLFQTHSVIPPVKAGVGFHDKKLRDRFNAKLAEYTEQGRHLLVIEKYIGKVQ</sequence>
<evidence type="ECO:0000259" key="1">
    <source>
        <dbReference type="Pfam" id="PF00497"/>
    </source>
</evidence>
<keyword evidence="3" id="KW-1185">Reference proteome</keyword>
<accession>A0AA37WJI7</accession>
<reference evidence="2" key="2">
    <citation type="submission" date="2023-01" db="EMBL/GenBank/DDBJ databases">
        <title>Draft genome sequence of Agaribacter marinus strain NBRC 110023.</title>
        <authorList>
            <person name="Sun Q."/>
            <person name="Mori K."/>
        </authorList>
    </citation>
    <scope>NUCLEOTIDE SEQUENCE</scope>
    <source>
        <strain evidence="2">NBRC 110023</strain>
    </source>
</reference>
<reference evidence="2" key="1">
    <citation type="journal article" date="2014" name="Int. J. Syst. Evol. Microbiol.">
        <title>Complete genome sequence of Corynebacterium casei LMG S-19264T (=DSM 44701T), isolated from a smear-ripened cheese.</title>
        <authorList>
            <consortium name="US DOE Joint Genome Institute (JGI-PGF)"/>
            <person name="Walter F."/>
            <person name="Albersmeier A."/>
            <person name="Kalinowski J."/>
            <person name="Ruckert C."/>
        </authorList>
    </citation>
    <scope>NUCLEOTIDE SEQUENCE</scope>
    <source>
        <strain evidence="2">NBRC 110023</strain>
    </source>
</reference>
<dbReference type="Gene3D" id="3.40.190.10">
    <property type="entry name" value="Periplasmic binding protein-like II"/>
    <property type="match status" value="2"/>
</dbReference>
<dbReference type="AlphaFoldDB" id="A0AA37WJI7"/>